<evidence type="ECO:0000313" key="4">
    <source>
        <dbReference type="RefSeq" id="XP_033573869.1"/>
    </source>
</evidence>
<accession>A0A6A6YFT3</accession>
<reference evidence="4" key="3">
    <citation type="submission" date="2025-04" db="UniProtKB">
        <authorList>
            <consortium name="RefSeq"/>
        </authorList>
    </citation>
    <scope>IDENTIFICATION</scope>
    <source>
        <strain evidence="4">CBS 304.34</strain>
    </source>
</reference>
<organism evidence="2">
    <name type="scientific">Mytilinidion resinicola</name>
    <dbReference type="NCBI Taxonomy" id="574789"/>
    <lineage>
        <taxon>Eukaryota</taxon>
        <taxon>Fungi</taxon>
        <taxon>Dikarya</taxon>
        <taxon>Ascomycota</taxon>
        <taxon>Pezizomycotina</taxon>
        <taxon>Dothideomycetes</taxon>
        <taxon>Pleosporomycetidae</taxon>
        <taxon>Mytilinidiales</taxon>
        <taxon>Mytilinidiaceae</taxon>
        <taxon>Mytilinidion</taxon>
    </lineage>
</organism>
<evidence type="ECO:0000256" key="1">
    <source>
        <dbReference type="SAM" id="SignalP"/>
    </source>
</evidence>
<proteinExistence type="predicted"/>
<dbReference type="RefSeq" id="XP_033573869.1">
    <property type="nucleotide sequence ID" value="XM_033728989.1"/>
</dbReference>
<evidence type="ECO:0000313" key="3">
    <source>
        <dbReference type="Proteomes" id="UP000504636"/>
    </source>
</evidence>
<name>A0A6A6YFT3_9PEZI</name>
<keyword evidence="1" id="KW-0732">Signal</keyword>
<evidence type="ECO:0000313" key="2">
    <source>
        <dbReference type="EMBL" id="KAF2806905.1"/>
    </source>
</evidence>
<dbReference type="AlphaFoldDB" id="A0A6A6YFT3"/>
<protein>
    <submittedName>
        <fullName evidence="2 4">Uncharacterized protein</fullName>
    </submittedName>
</protein>
<feature type="signal peptide" evidence="1">
    <location>
        <begin position="1"/>
        <end position="26"/>
    </location>
</feature>
<dbReference type="Proteomes" id="UP000504636">
    <property type="component" value="Unplaced"/>
</dbReference>
<reference evidence="4" key="2">
    <citation type="submission" date="2020-04" db="EMBL/GenBank/DDBJ databases">
        <authorList>
            <consortium name="NCBI Genome Project"/>
        </authorList>
    </citation>
    <scope>NUCLEOTIDE SEQUENCE</scope>
    <source>
        <strain evidence="4">CBS 304.34</strain>
    </source>
</reference>
<dbReference type="GeneID" id="54469882"/>
<feature type="chain" id="PRO_5044629070" evidence="1">
    <location>
        <begin position="27"/>
        <end position="147"/>
    </location>
</feature>
<sequence>MRSSRGWNTRLKLHLTLQTSLVVSQAYLKTQWCTRGILELGLPGVLNTIRRDSCMSVEEATGPGHSPRLSSFAVKLVFRRMAQAQRGGALSAHGAWRAVIGATAAGSLGRAGDDNLGDMAFYITFGSGPAAADRGREEGWSCQLKSG</sequence>
<gene>
    <name evidence="2 4" type="ORF">BDZ99DRAFT_87923</name>
</gene>
<keyword evidence="3" id="KW-1185">Reference proteome</keyword>
<dbReference type="EMBL" id="MU003706">
    <property type="protein sequence ID" value="KAF2806905.1"/>
    <property type="molecule type" value="Genomic_DNA"/>
</dbReference>
<reference evidence="2 4" key="1">
    <citation type="journal article" date="2020" name="Stud. Mycol.">
        <title>101 Dothideomycetes genomes: a test case for predicting lifestyles and emergence of pathogens.</title>
        <authorList>
            <person name="Haridas S."/>
            <person name="Albert R."/>
            <person name="Binder M."/>
            <person name="Bloem J."/>
            <person name="Labutti K."/>
            <person name="Salamov A."/>
            <person name="Andreopoulos B."/>
            <person name="Baker S."/>
            <person name="Barry K."/>
            <person name="Bills G."/>
            <person name="Bluhm B."/>
            <person name="Cannon C."/>
            <person name="Castanera R."/>
            <person name="Culley D."/>
            <person name="Daum C."/>
            <person name="Ezra D."/>
            <person name="Gonzalez J."/>
            <person name="Henrissat B."/>
            <person name="Kuo A."/>
            <person name="Liang C."/>
            <person name="Lipzen A."/>
            <person name="Lutzoni F."/>
            <person name="Magnuson J."/>
            <person name="Mondo S."/>
            <person name="Nolan M."/>
            <person name="Ohm R."/>
            <person name="Pangilinan J."/>
            <person name="Park H.-J."/>
            <person name="Ramirez L."/>
            <person name="Alfaro M."/>
            <person name="Sun H."/>
            <person name="Tritt A."/>
            <person name="Yoshinaga Y."/>
            <person name="Zwiers L.-H."/>
            <person name="Turgeon B."/>
            <person name="Goodwin S."/>
            <person name="Spatafora J."/>
            <person name="Crous P."/>
            <person name="Grigoriev I."/>
        </authorList>
    </citation>
    <scope>NUCLEOTIDE SEQUENCE</scope>
    <source>
        <strain evidence="2 4">CBS 304.34</strain>
    </source>
</reference>